<dbReference type="EMBL" id="CP001614">
    <property type="protein sequence ID" value="ACR11875.1"/>
    <property type="molecule type" value="Genomic_DNA"/>
</dbReference>
<feature type="domain" description="Flavin reductase like" evidence="2">
    <location>
        <begin position="15"/>
        <end position="163"/>
    </location>
</feature>
<dbReference type="PANTHER" id="PTHR30466:SF1">
    <property type="entry name" value="FMN REDUCTASE (NADH) RUTF"/>
    <property type="match status" value="1"/>
</dbReference>
<proteinExistence type="predicted"/>
<dbReference type="SUPFAM" id="SSF50475">
    <property type="entry name" value="FMN-binding split barrel"/>
    <property type="match status" value="1"/>
</dbReference>
<dbReference type="HOGENOM" id="CLU_059021_2_1_6"/>
<evidence type="ECO:0000313" key="3">
    <source>
        <dbReference type="EMBL" id="ACR11875.1"/>
    </source>
</evidence>
<dbReference type="GO" id="GO:0006208">
    <property type="term" value="P:pyrimidine nucleobase catabolic process"/>
    <property type="evidence" value="ECO:0007669"/>
    <property type="project" value="TreeGrafter"/>
</dbReference>
<accession>C5BI35</accession>
<keyword evidence="1" id="KW-0560">Oxidoreductase</keyword>
<evidence type="ECO:0000259" key="2">
    <source>
        <dbReference type="SMART" id="SM00903"/>
    </source>
</evidence>
<organism evidence="3 4">
    <name type="scientific">Teredinibacter turnerae (strain ATCC 39867 / T7901)</name>
    <dbReference type="NCBI Taxonomy" id="377629"/>
    <lineage>
        <taxon>Bacteria</taxon>
        <taxon>Pseudomonadati</taxon>
        <taxon>Pseudomonadota</taxon>
        <taxon>Gammaproteobacteria</taxon>
        <taxon>Cellvibrionales</taxon>
        <taxon>Cellvibrionaceae</taxon>
        <taxon>Teredinibacter</taxon>
    </lineage>
</organism>
<reference evidence="3 4" key="1">
    <citation type="journal article" date="2009" name="PLoS ONE">
        <title>The complete genome of Teredinibacter turnerae T7901: an intracellular endosymbiont of marine wood-boring bivalves (shipworms).</title>
        <authorList>
            <person name="Yang J.C."/>
            <person name="Madupu R."/>
            <person name="Durkin A.S."/>
            <person name="Ekborg N.A."/>
            <person name="Pedamallu C.S."/>
            <person name="Hostetler J.B."/>
            <person name="Radune D."/>
            <person name="Toms B.S."/>
            <person name="Henrissat B."/>
            <person name="Coutinho P.M."/>
            <person name="Schwarz S."/>
            <person name="Field L."/>
            <person name="Trindade-Silva A.E."/>
            <person name="Soares C.A.G."/>
            <person name="Elshahawi S."/>
            <person name="Hanora A."/>
            <person name="Schmidt E.W."/>
            <person name="Haygood M.G."/>
            <person name="Posfai J."/>
            <person name="Benner J."/>
            <person name="Madinger C."/>
            <person name="Nove J."/>
            <person name="Anton B."/>
            <person name="Chaudhary K."/>
            <person name="Foster J."/>
            <person name="Holman A."/>
            <person name="Kumar S."/>
            <person name="Lessard P.A."/>
            <person name="Luyten Y.A."/>
            <person name="Slatko B."/>
            <person name="Wood N."/>
            <person name="Wu B."/>
            <person name="Teplitski M."/>
            <person name="Mougous J.D."/>
            <person name="Ward N."/>
            <person name="Eisen J.A."/>
            <person name="Badger J.H."/>
            <person name="Distel D.L."/>
        </authorList>
    </citation>
    <scope>NUCLEOTIDE SEQUENCE [LARGE SCALE GENOMIC DNA]</scope>
    <source>
        <strain evidence="4">ATCC 39867 / T7901</strain>
    </source>
</reference>
<gene>
    <name evidence="3" type="ordered locus">TERTU_1935</name>
</gene>
<dbReference type="Pfam" id="PF01613">
    <property type="entry name" value="Flavin_Reduct"/>
    <property type="match status" value="1"/>
</dbReference>
<dbReference type="InterPro" id="IPR002563">
    <property type="entry name" value="Flavin_Rdtase-like_dom"/>
</dbReference>
<dbReference type="AlphaFoldDB" id="C5BI35"/>
<dbReference type="Proteomes" id="UP000009080">
    <property type="component" value="Chromosome"/>
</dbReference>
<dbReference type="eggNOG" id="COG1853">
    <property type="taxonomic scope" value="Bacteria"/>
</dbReference>
<evidence type="ECO:0000256" key="1">
    <source>
        <dbReference type="ARBA" id="ARBA00023002"/>
    </source>
</evidence>
<dbReference type="InterPro" id="IPR012349">
    <property type="entry name" value="Split_barrel_FMN-bd"/>
</dbReference>
<dbReference type="KEGG" id="ttu:TERTU_1935"/>
<dbReference type="GO" id="GO:0042602">
    <property type="term" value="F:riboflavin reductase (NADPH) activity"/>
    <property type="evidence" value="ECO:0007669"/>
    <property type="project" value="TreeGrafter"/>
</dbReference>
<dbReference type="SMART" id="SM00903">
    <property type="entry name" value="Flavin_Reduct"/>
    <property type="match status" value="1"/>
</dbReference>
<dbReference type="PANTHER" id="PTHR30466">
    <property type="entry name" value="FLAVIN REDUCTASE"/>
    <property type="match status" value="1"/>
</dbReference>
<dbReference type="Gene3D" id="2.30.110.10">
    <property type="entry name" value="Electron Transport, Fmn-binding Protein, Chain A"/>
    <property type="match status" value="1"/>
</dbReference>
<sequence>MTQSTEAAVTMFEGMRRLVSGVCVVTAVDEQGERYAMTATSVTSVSGEPPSLLVCVNQQARLHSAVSHTDFFCINVLAPQHEQVSINCASPEMASSRFTEGAWMNHSDSGVPYLSDAQSVFFCRKSQSMVYGTHTIFVGEVEQTLVAPGEPRALAYINGAYRHL</sequence>
<dbReference type="InterPro" id="IPR050268">
    <property type="entry name" value="NADH-dep_flavin_reductase"/>
</dbReference>
<dbReference type="OrthoDB" id="6401628at2"/>
<keyword evidence="4" id="KW-1185">Reference proteome</keyword>
<dbReference type="STRING" id="377629.TERTU_1935"/>
<evidence type="ECO:0000313" key="4">
    <source>
        <dbReference type="Proteomes" id="UP000009080"/>
    </source>
</evidence>
<dbReference type="GO" id="GO:0010181">
    <property type="term" value="F:FMN binding"/>
    <property type="evidence" value="ECO:0007669"/>
    <property type="project" value="InterPro"/>
</dbReference>
<protein>
    <submittedName>
        <fullName evidence="3">Flavin reductase domain protein</fullName>
    </submittedName>
</protein>
<dbReference type="RefSeq" id="WP_015817986.1">
    <property type="nucleotide sequence ID" value="NC_012997.1"/>
</dbReference>
<name>C5BI35_TERTT</name>